<comment type="caution">
    <text evidence="6">The sequence shown here is derived from an EMBL/GenBank/DDBJ whole genome shotgun (WGS) entry which is preliminary data.</text>
</comment>
<organism evidence="6 7">
    <name type="scientific">Phrynocephalus forsythii</name>
    <dbReference type="NCBI Taxonomy" id="171643"/>
    <lineage>
        <taxon>Eukaryota</taxon>
        <taxon>Metazoa</taxon>
        <taxon>Chordata</taxon>
        <taxon>Craniata</taxon>
        <taxon>Vertebrata</taxon>
        <taxon>Euteleostomi</taxon>
        <taxon>Lepidosauria</taxon>
        <taxon>Squamata</taxon>
        <taxon>Bifurcata</taxon>
        <taxon>Unidentata</taxon>
        <taxon>Episquamata</taxon>
        <taxon>Toxicofera</taxon>
        <taxon>Iguania</taxon>
        <taxon>Acrodonta</taxon>
        <taxon>Agamidae</taxon>
        <taxon>Agaminae</taxon>
        <taxon>Phrynocephalus</taxon>
    </lineage>
</organism>
<sequence>MHRIIAVGFIGVFCFATSVPLNVQDDITCAACGYVTPYNFCLKRAHTCVTRKSEYCYNRMVSKGGAIICFLCKNVAEDNTCVHSENTCDSGLWQFCYTRLISKGKVMIGVDRGCSAVCRVLKKEKEDFEEKMVCCAQNLCNYHNFWTNQ</sequence>
<name>A0A9Q0X7A5_9SAUR</name>
<dbReference type="InterPro" id="IPR045860">
    <property type="entry name" value="Snake_toxin-like_sf"/>
</dbReference>
<gene>
    <name evidence="6" type="ORF">JRQ81_010875</name>
</gene>
<keyword evidence="3" id="KW-1015">Disulfide bond</keyword>
<dbReference type="Pfam" id="PF00087">
    <property type="entry name" value="Toxin_TOLIP"/>
    <property type="match status" value="1"/>
</dbReference>
<feature type="chain" id="PRO_5040165570" description="Snake toxin/toxin-like domain-containing protein" evidence="4">
    <location>
        <begin position="17"/>
        <end position="149"/>
    </location>
</feature>
<dbReference type="Gene3D" id="2.10.60.10">
    <property type="entry name" value="CD59"/>
    <property type="match status" value="1"/>
</dbReference>
<evidence type="ECO:0000256" key="3">
    <source>
        <dbReference type="ARBA" id="ARBA00023157"/>
    </source>
</evidence>
<keyword evidence="7" id="KW-1185">Reference proteome</keyword>
<proteinExistence type="predicted"/>
<keyword evidence="2" id="KW-0964">Secreted</keyword>
<evidence type="ECO:0000313" key="7">
    <source>
        <dbReference type="Proteomes" id="UP001142489"/>
    </source>
</evidence>
<keyword evidence="4" id="KW-0732">Signal</keyword>
<comment type="subcellular location">
    <subcellularLocation>
        <location evidence="1">Secreted</location>
    </subcellularLocation>
</comment>
<dbReference type="InterPro" id="IPR035076">
    <property type="entry name" value="Toxin/TOLIP"/>
</dbReference>
<dbReference type="AlphaFoldDB" id="A0A9Q0X7A5"/>
<accession>A0A9Q0X7A5</accession>
<dbReference type="Proteomes" id="UP001142489">
    <property type="component" value="Unassembled WGS sequence"/>
</dbReference>
<evidence type="ECO:0000256" key="1">
    <source>
        <dbReference type="ARBA" id="ARBA00004613"/>
    </source>
</evidence>
<reference evidence="6" key="1">
    <citation type="journal article" date="2023" name="DNA Res.">
        <title>Chromosome-level genome assembly of Phrynocephalus forsythii using third-generation DNA sequencing and Hi-C analysis.</title>
        <authorList>
            <person name="Qi Y."/>
            <person name="Zhao W."/>
            <person name="Zhao Y."/>
            <person name="Niu C."/>
            <person name="Cao S."/>
            <person name="Zhang Y."/>
        </authorList>
    </citation>
    <scope>NUCLEOTIDE SEQUENCE</scope>
    <source>
        <tissue evidence="6">Muscle</tissue>
    </source>
</reference>
<evidence type="ECO:0000259" key="5">
    <source>
        <dbReference type="Pfam" id="PF00087"/>
    </source>
</evidence>
<protein>
    <recommendedName>
        <fullName evidence="5">Snake toxin/toxin-like domain-containing protein</fullName>
    </recommendedName>
</protein>
<dbReference type="EMBL" id="JAPFRF010000022">
    <property type="protein sequence ID" value="KAJ7305068.1"/>
    <property type="molecule type" value="Genomic_DNA"/>
</dbReference>
<evidence type="ECO:0000313" key="6">
    <source>
        <dbReference type="EMBL" id="KAJ7305068.1"/>
    </source>
</evidence>
<feature type="signal peptide" evidence="4">
    <location>
        <begin position="1"/>
        <end position="16"/>
    </location>
</feature>
<dbReference type="GO" id="GO:0005576">
    <property type="term" value="C:extracellular region"/>
    <property type="evidence" value="ECO:0007669"/>
    <property type="project" value="UniProtKB-SubCell"/>
</dbReference>
<dbReference type="SUPFAM" id="SSF57302">
    <property type="entry name" value="Snake toxin-like"/>
    <property type="match status" value="1"/>
</dbReference>
<evidence type="ECO:0000256" key="4">
    <source>
        <dbReference type="SAM" id="SignalP"/>
    </source>
</evidence>
<evidence type="ECO:0000256" key="2">
    <source>
        <dbReference type="ARBA" id="ARBA00022525"/>
    </source>
</evidence>
<feature type="domain" description="Snake toxin/toxin-like" evidence="5">
    <location>
        <begin position="68"/>
        <end position="141"/>
    </location>
</feature>